<dbReference type="RefSeq" id="WP_380707557.1">
    <property type="nucleotide sequence ID" value="NZ_JBHSAL010000001.1"/>
</dbReference>
<keyword evidence="3" id="KW-1185">Reference proteome</keyword>
<name>A0ABV8BC26_9GAMM</name>
<dbReference type="Proteomes" id="UP001595842">
    <property type="component" value="Unassembled WGS sequence"/>
</dbReference>
<comment type="caution">
    <text evidence="2">The sequence shown here is derived from an EMBL/GenBank/DDBJ whole genome shotgun (WGS) entry which is preliminary data.</text>
</comment>
<keyword evidence="1" id="KW-0175">Coiled coil</keyword>
<dbReference type="EMBL" id="JBHSAL010000001">
    <property type="protein sequence ID" value="MFC3887738.1"/>
    <property type="molecule type" value="Genomic_DNA"/>
</dbReference>
<reference evidence="3" key="1">
    <citation type="journal article" date="2019" name="Int. J. Syst. Evol. Microbiol.">
        <title>The Global Catalogue of Microorganisms (GCM) 10K type strain sequencing project: providing services to taxonomists for standard genome sequencing and annotation.</title>
        <authorList>
            <consortium name="The Broad Institute Genomics Platform"/>
            <consortium name="The Broad Institute Genome Sequencing Center for Infectious Disease"/>
            <person name="Wu L."/>
            <person name="Ma J."/>
        </authorList>
    </citation>
    <scope>NUCLEOTIDE SEQUENCE [LARGE SCALE GENOMIC DNA]</scope>
    <source>
        <strain evidence="3">IBRC-M 10765</strain>
    </source>
</reference>
<feature type="coiled-coil region" evidence="1">
    <location>
        <begin position="34"/>
        <end position="61"/>
    </location>
</feature>
<accession>A0ABV8BC26</accession>
<gene>
    <name evidence="2" type="ORF">ACFOSD_05015</name>
</gene>
<sequence>MGLILCSEHNHTVAQYSVLKDSQQLFASKYLTVLPSEEELQRELERERRIIEQRIEEQRGRYCG</sequence>
<evidence type="ECO:0000313" key="3">
    <source>
        <dbReference type="Proteomes" id="UP001595842"/>
    </source>
</evidence>
<proteinExistence type="predicted"/>
<evidence type="ECO:0000256" key="1">
    <source>
        <dbReference type="SAM" id="Coils"/>
    </source>
</evidence>
<protein>
    <recommendedName>
        <fullName evidence="4">DUF1016 family protein</fullName>
    </recommendedName>
</protein>
<evidence type="ECO:0008006" key="4">
    <source>
        <dbReference type="Google" id="ProtNLM"/>
    </source>
</evidence>
<evidence type="ECO:0000313" key="2">
    <source>
        <dbReference type="EMBL" id="MFC3887738.1"/>
    </source>
</evidence>
<organism evidence="2 3">
    <name type="scientific">Salinispirillum marinum</name>
    <dbReference type="NCBI Taxonomy" id="1485203"/>
    <lineage>
        <taxon>Bacteria</taxon>
        <taxon>Pseudomonadati</taxon>
        <taxon>Pseudomonadota</taxon>
        <taxon>Gammaproteobacteria</taxon>
        <taxon>Oceanospirillales</taxon>
        <taxon>Saccharospirillaceae</taxon>
        <taxon>Salinispirillum</taxon>
    </lineage>
</organism>